<dbReference type="PANTHER" id="PTHR45846:SF1">
    <property type="entry name" value="TRNA-DIHYDROURIDINE(47) SYNTHASE [NAD(P)(+)]-LIKE"/>
    <property type="match status" value="1"/>
</dbReference>
<dbReference type="GO" id="GO:0017150">
    <property type="term" value="F:tRNA dihydrouridine synthase activity"/>
    <property type="evidence" value="ECO:0007669"/>
    <property type="project" value="UniProtKB-UniRule"/>
</dbReference>
<dbReference type="Pfam" id="PF01207">
    <property type="entry name" value="Dus"/>
    <property type="match status" value="1"/>
</dbReference>
<dbReference type="InterPro" id="IPR035587">
    <property type="entry name" value="DUS-like_FMN-bd"/>
</dbReference>
<gene>
    <name evidence="12" type="primary">dusB</name>
    <name evidence="17" type="ORF">DC082_09980</name>
</gene>
<keyword evidence="15" id="KW-0547">Nucleotide-binding</keyword>
<dbReference type="GO" id="GO:0050660">
    <property type="term" value="F:flavin adenine dinucleotide binding"/>
    <property type="evidence" value="ECO:0007669"/>
    <property type="project" value="InterPro"/>
</dbReference>
<comment type="similarity">
    <text evidence="12">Belongs to the Dus family. DusB subfamily.</text>
</comment>
<dbReference type="RefSeq" id="WP_109236852.1">
    <property type="nucleotide sequence ID" value="NZ_BMXZ01000006.1"/>
</dbReference>
<keyword evidence="8 12" id="KW-0694">RNA-binding</keyword>
<evidence type="ECO:0000256" key="11">
    <source>
        <dbReference type="ARBA" id="ARBA00048802"/>
    </source>
</evidence>
<dbReference type="HAMAP" id="MF_02042">
    <property type="entry name" value="DusB_subfam"/>
    <property type="match status" value="1"/>
</dbReference>
<evidence type="ECO:0000256" key="7">
    <source>
        <dbReference type="ARBA" id="ARBA00022857"/>
    </source>
</evidence>
<sequence length="316" mass="35358">MKIGNYHISSPYVLAPMAGVTDLPFRKICRRFGAGLAVSEMVNANPELWETEKSQLRLIYKGELSPVSAQIVGYDPEMMAAAAQFSVENGAEIVDINMGCPAKKVCKKAAGSALLQDEPLVAEILKAVVAAVDVPVTLKIRTGWDRENKNAITIAKMAEEIGIQALAIHGRTREDRFLGEAEYETIAKVKEAISIPVIANGDIDSLEKAEQVLKMTKADAIMIGRGALGNPWLFRSLIERQPYLPTIEERYQVILEHISALHHFYGVEKGIRVARKHLLWYLGEREIPTEWRSAMLREKIPEKQLEWVARIFLDQI</sequence>
<dbReference type="AlphaFoldDB" id="A0A2U2AHW2"/>
<accession>A0A2U2AHW2</accession>
<evidence type="ECO:0000256" key="12">
    <source>
        <dbReference type="HAMAP-Rule" id="MF_02042"/>
    </source>
</evidence>
<comment type="catalytic activity">
    <reaction evidence="10 12">
        <text>a 5,6-dihydrouridine in tRNA + NADP(+) = a uridine in tRNA + NADPH + H(+)</text>
        <dbReference type="Rhea" id="RHEA:23624"/>
        <dbReference type="Rhea" id="RHEA-COMP:13339"/>
        <dbReference type="Rhea" id="RHEA-COMP:13887"/>
        <dbReference type="ChEBI" id="CHEBI:15378"/>
        <dbReference type="ChEBI" id="CHEBI:57783"/>
        <dbReference type="ChEBI" id="CHEBI:58349"/>
        <dbReference type="ChEBI" id="CHEBI:65315"/>
        <dbReference type="ChEBI" id="CHEBI:74443"/>
    </reaction>
</comment>
<evidence type="ECO:0000256" key="5">
    <source>
        <dbReference type="ARBA" id="ARBA00022643"/>
    </source>
</evidence>
<dbReference type="Gene3D" id="3.20.20.70">
    <property type="entry name" value="Aldolase class I"/>
    <property type="match status" value="1"/>
</dbReference>
<feature type="binding site" evidence="12 15">
    <location>
        <position position="139"/>
    </location>
    <ligand>
        <name>FMN</name>
        <dbReference type="ChEBI" id="CHEBI:58210"/>
    </ligand>
</feature>
<evidence type="ECO:0000256" key="1">
    <source>
        <dbReference type="ARBA" id="ARBA00001917"/>
    </source>
</evidence>
<dbReference type="Proteomes" id="UP000244948">
    <property type="component" value="Unassembled WGS sequence"/>
</dbReference>
<evidence type="ECO:0000256" key="10">
    <source>
        <dbReference type="ARBA" id="ARBA00048205"/>
    </source>
</evidence>
<feature type="binding site" evidence="15">
    <location>
        <position position="169"/>
    </location>
    <ligand>
        <name>FMN</name>
        <dbReference type="ChEBI" id="CHEBI:58210"/>
    </ligand>
</feature>
<keyword evidence="7 12" id="KW-0521">NADP</keyword>
<evidence type="ECO:0000256" key="8">
    <source>
        <dbReference type="ARBA" id="ARBA00022884"/>
    </source>
</evidence>
<dbReference type="PROSITE" id="PS01136">
    <property type="entry name" value="UPF0034"/>
    <property type="match status" value="1"/>
</dbReference>
<feature type="active site" description="Proton donor" evidence="12 14">
    <location>
        <position position="100"/>
    </location>
</feature>
<comment type="caution">
    <text evidence="17">The sequence shown here is derived from an EMBL/GenBank/DDBJ whole genome shotgun (WGS) entry which is preliminary data.</text>
</comment>
<keyword evidence="5 12" id="KW-0288">FMN</keyword>
<feature type="binding site" evidence="12 15">
    <location>
        <position position="70"/>
    </location>
    <ligand>
        <name>FMN</name>
        <dbReference type="ChEBI" id="CHEBI:58210"/>
    </ligand>
</feature>
<evidence type="ECO:0000256" key="6">
    <source>
        <dbReference type="ARBA" id="ARBA00022694"/>
    </source>
</evidence>
<dbReference type="InterPro" id="IPR004652">
    <property type="entry name" value="DusB-like"/>
</dbReference>
<comment type="catalytic activity">
    <reaction evidence="11 12">
        <text>a 5,6-dihydrouridine in tRNA + NAD(+) = a uridine in tRNA + NADH + H(+)</text>
        <dbReference type="Rhea" id="RHEA:54452"/>
        <dbReference type="Rhea" id="RHEA-COMP:13339"/>
        <dbReference type="Rhea" id="RHEA-COMP:13887"/>
        <dbReference type="ChEBI" id="CHEBI:15378"/>
        <dbReference type="ChEBI" id="CHEBI:57540"/>
        <dbReference type="ChEBI" id="CHEBI:57945"/>
        <dbReference type="ChEBI" id="CHEBI:65315"/>
        <dbReference type="ChEBI" id="CHEBI:74443"/>
    </reaction>
</comment>
<evidence type="ECO:0000256" key="9">
    <source>
        <dbReference type="ARBA" id="ARBA00023002"/>
    </source>
</evidence>
<keyword evidence="18" id="KW-1185">Reference proteome</keyword>
<keyword evidence="4 12" id="KW-0285">Flavoprotein</keyword>
<organism evidence="17 18">
    <name type="scientific">Ignatzschineria indica</name>
    <dbReference type="NCBI Taxonomy" id="472583"/>
    <lineage>
        <taxon>Bacteria</taxon>
        <taxon>Pseudomonadati</taxon>
        <taxon>Pseudomonadota</taxon>
        <taxon>Gammaproteobacteria</taxon>
        <taxon>Cardiobacteriales</taxon>
        <taxon>Ignatzschineriaceae</taxon>
        <taxon>Ignatzschineria</taxon>
    </lineage>
</organism>
<keyword evidence="9 12" id="KW-0560">Oxidoreductase</keyword>
<dbReference type="PANTHER" id="PTHR45846">
    <property type="entry name" value="TRNA-DIHYDROURIDINE(47) SYNTHASE [NAD(P)(+)]-LIKE"/>
    <property type="match status" value="1"/>
</dbReference>
<evidence type="ECO:0000256" key="4">
    <source>
        <dbReference type="ARBA" id="ARBA00022630"/>
    </source>
</evidence>
<feature type="binding site" evidence="12">
    <location>
        <begin position="200"/>
        <end position="202"/>
    </location>
    <ligand>
        <name>FMN</name>
        <dbReference type="ChEBI" id="CHEBI:58210"/>
    </ligand>
</feature>
<dbReference type="InterPro" id="IPR013785">
    <property type="entry name" value="Aldolase_TIM"/>
</dbReference>
<evidence type="ECO:0000313" key="17">
    <source>
        <dbReference type="EMBL" id="PWD82254.1"/>
    </source>
</evidence>
<feature type="domain" description="DUS-like FMN-binding" evidence="16">
    <location>
        <begin position="14"/>
        <end position="308"/>
    </location>
</feature>
<name>A0A2U2AHW2_9GAMM</name>
<reference evidence="17 18" key="1">
    <citation type="journal article" date="2018" name="Genome Announc.">
        <title>Ignatzschineria cameli sp. nov., isolated from necrotic foot tissue of dromedaries (Camelus dromedarius) and associated maggots (Wohlfahrtia species) in Dubai.</title>
        <authorList>
            <person name="Tsang C.C."/>
            <person name="Tang J.Y."/>
            <person name="Fong J.Y."/>
            <person name="Kinne J."/>
            <person name="Lee H.H."/>
            <person name="Joseph M."/>
            <person name="Jose S."/>
            <person name="Schuster R.K."/>
            <person name="Tang Y."/>
            <person name="Sivakumar S."/>
            <person name="Chen J.H."/>
            <person name="Teng J.L."/>
            <person name="Lau S.K."/>
            <person name="Wernery U."/>
            <person name="Woo P.C."/>
        </authorList>
    </citation>
    <scope>NUCLEOTIDE SEQUENCE [LARGE SCALE GENOMIC DNA]</scope>
    <source>
        <strain evidence="17 18">KCTC 22643</strain>
    </source>
</reference>
<dbReference type="InterPro" id="IPR032887">
    <property type="entry name" value="DusB"/>
</dbReference>
<dbReference type="PIRSF" id="PIRSF006621">
    <property type="entry name" value="Dus"/>
    <property type="match status" value="1"/>
</dbReference>
<comment type="similarity">
    <text evidence="13">Belongs to the dus family.</text>
</comment>
<evidence type="ECO:0000256" key="2">
    <source>
        <dbReference type="ARBA" id="ARBA00002790"/>
    </source>
</evidence>
<evidence type="ECO:0000259" key="16">
    <source>
        <dbReference type="Pfam" id="PF01207"/>
    </source>
</evidence>
<keyword evidence="3 12" id="KW-0820">tRNA-binding</keyword>
<dbReference type="InterPro" id="IPR024036">
    <property type="entry name" value="tRNA-dHydroUridine_Synthase_C"/>
</dbReference>
<protein>
    <recommendedName>
        <fullName evidence="12">tRNA-dihydrouridine synthase B</fullName>
        <ecNumber evidence="12">1.3.1.-</ecNumber>
    </recommendedName>
</protein>
<dbReference type="CDD" id="cd02801">
    <property type="entry name" value="DUS_like_FMN"/>
    <property type="match status" value="1"/>
</dbReference>
<evidence type="ECO:0000256" key="13">
    <source>
        <dbReference type="PIRNR" id="PIRNR006621"/>
    </source>
</evidence>
<evidence type="ECO:0000313" key="18">
    <source>
        <dbReference type="Proteomes" id="UP000244948"/>
    </source>
</evidence>
<evidence type="ECO:0000256" key="14">
    <source>
        <dbReference type="PIRSR" id="PIRSR006621-1"/>
    </source>
</evidence>
<dbReference type="SUPFAM" id="SSF51395">
    <property type="entry name" value="FMN-linked oxidoreductases"/>
    <property type="match status" value="1"/>
</dbReference>
<dbReference type="InterPro" id="IPR001269">
    <property type="entry name" value="DUS_fam"/>
</dbReference>
<dbReference type="GO" id="GO:0000049">
    <property type="term" value="F:tRNA binding"/>
    <property type="evidence" value="ECO:0007669"/>
    <property type="project" value="UniProtKB-UniRule"/>
</dbReference>
<keyword evidence="6 12" id="KW-0819">tRNA processing</keyword>
<proteinExistence type="inferred from homology"/>
<feature type="binding site" evidence="12 15">
    <location>
        <begin position="224"/>
        <end position="225"/>
    </location>
    <ligand>
        <name>FMN</name>
        <dbReference type="ChEBI" id="CHEBI:58210"/>
    </ligand>
</feature>
<comment type="function">
    <text evidence="2 12 13">Catalyzes the synthesis of 5,6-dihydrouridine (D), a modified base found in the D-loop of most tRNAs, via the reduction of the C5-C6 double bond in target uridines.</text>
</comment>
<comment type="cofactor">
    <cofactor evidence="1 12 13 15">
        <name>FMN</name>
        <dbReference type="ChEBI" id="CHEBI:58210"/>
    </cofactor>
</comment>
<dbReference type="EC" id="1.3.1.-" evidence="12"/>
<feature type="binding site" evidence="12 15">
    <location>
        <begin position="16"/>
        <end position="18"/>
    </location>
    <ligand>
        <name>FMN</name>
        <dbReference type="ChEBI" id="CHEBI:58210"/>
    </ligand>
</feature>
<dbReference type="GO" id="GO:0010181">
    <property type="term" value="F:FMN binding"/>
    <property type="evidence" value="ECO:0007669"/>
    <property type="project" value="UniProtKB-UniRule"/>
</dbReference>
<evidence type="ECO:0000256" key="3">
    <source>
        <dbReference type="ARBA" id="ARBA00022555"/>
    </source>
</evidence>
<dbReference type="Gene3D" id="1.10.1200.80">
    <property type="entry name" value="Putative flavin oxidoreducatase, domain 2"/>
    <property type="match status" value="1"/>
</dbReference>
<dbReference type="EMBL" id="QEWR01000008">
    <property type="protein sequence ID" value="PWD82254.1"/>
    <property type="molecule type" value="Genomic_DNA"/>
</dbReference>
<dbReference type="NCBIfam" id="TIGR00737">
    <property type="entry name" value="nifR3_yhdG"/>
    <property type="match status" value="1"/>
</dbReference>
<evidence type="ECO:0000256" key="15">
    <source>
        <dbReference type="PIRSR" id="PIRSR006621-2"/>
    </source>
</evidence>
<dbReference type="InterPro" id="IPR018517">
    <property type="entry name" value="tRNA_hU_synthase_CS"/>
</dbReference>